<keyword evidence="3 7" id="KW-0963">Cytoplasm</keyword>
<comment type="catalytic activity">
    <reaction evidence="1 7">
        <text>Endonucleolytic cleavage at apurinic or apyrimidinic sites to products with a 5'-phosphate.</text>
        <dbReference type="EC" id="3.1.21.7"/>
    </reaction>
</comment>
<dbReference type="GO" id="GO:0000287">
    <property type="term" value="F:magnesium ion binding"/>
    <property type="evidence" value="ECO:0007669"/>
    <property type="project" value="UniProtKB-UniRule"/>
</dbReference>
<dbReference type="GO" id="GO:0006281">
    <property type="term" value="P:DNA repair"/>
    <property type="evidence" value="ECO:0007669"/>
    <property type="project" value="UniProtKB-UniRule"/>
</dbReference>
<keyword evidence="5 7" id="KW-0255">Endonuclease</keyword>
<keyword evidence="4 7" id="KW-0540">Nuclease</keyword>
<dbReference type="AlphaFoldDB" id="G7VB90"/>
<dbReference type="EMBL" id="CP003098">
    <property type="protein sequence ID" value="AET33587.1"/>
    <property type="molecule type" value="Genomic_DNA"/>
</dbReference>
<dbReference type="OrthoDB" id="7885at2157"/>
<dbReference type="STRING" id="1104324.P186_2195"/>
<accession>G7VB90</accession>
<dbReference type="Pfam" id="PF04493">
    <property type="entry name" value="Endonuclease_5"/>
    <property type="match status" value="1"/>
</dbReference>
<evidence type="ECO:0000256" key="5">
    <source>
        <dbReference type="ARBA" id="ARBA00022759"/>
    </source>
</evidence>
<protein>
    <recommendedName>
        <fullName evidence="7">Endonuclease V</fullName>
        <ecNumber evidence="7">3.1.21.7</ecNumber>
    </recommendedName>
    <alternativeName>
        <fullName evidence="7">Deoxyinosine 3'endonuclease</fullName>
    </alternativeName>
    <alternativeName>
        <fullName evidence="7">Deoxyribonuclease V</fullName>
        <shortName evidence="7">DNase V</shortName>
    </alternativeName>
</protein>
<proteinExistence type="inferred from homology"/>
<keyword evidence="7" id="KW-0460">Magnesium</keyword>
<dbReference type="GeneID" id="11596685"/>
<dbReference type="GO" id="GO:0003727">
    <property type="term" value="F:single-stranded RNA binding"/>
    <property type="evidence" value="ECO:0007669"/>
    <property type="project" value="TreeGrafter"/>
</dbReference>
<dbReference type="GO" id="GO:0043737">
    <property type="term" value="F:deoxyribonuclease V activity"/>
    <property type="evidence" value="ECO:0007669"/>
    <property type="project" value="UniProtKB-UniRule"/>
</dbReference>
<dbReference type="KEGG" id="pyr:P186_2195"/>
<dbReference type="eggNOG" id="arCOG00929">
    <property type="taxonomic scope" value="Archaea"/>
</dbReference>
<comment type="cofactor">
    <cofactor evidence="7">
        <name>Mg(2+)</name>
        <dbReference type="ChEBI" id="CHEBI:18420"/>
    </cofactor>
</comment>
<reference evidence="8 9" key="1">
    <citation type="journal article" date="2012" name="J. Bacteriol.">
        <title>Complete genome sequence of strain 1860, a crenarchaeon of the genus pyrobaculum able to grow with various electron acceptors.</title>
        <authorList>
            <person name="Mardanov A.V."/>
            <person name="Gumerov V.M."/>
            <person name="Slobodkina G.B."/>
            <person name="Beletsky A.V."/>
            <person name="Bonch-Osmolovskaya E.A."/>
            <person name="Ravin N.V."/>
            <person name="Skryabin K.G."/>
        </authorList>
    </citation>
    <scope>NUCLEOTIDE SEQUENCE [LARGE SCALE GENOMIC DNA]</scope>
    <source>
        <strain evidence="8 9">1860</strain>
    </source>
</reference>
<dbReference type="GO" id="GO:0005737">
    <property type="term" value="C:cytoplasm"/>
    <property type="evidence" value="ECO:0007669"/>
    <property type="project" value="UniProtKB-SubCell"/>
</dbReference>
<dbReference type="Proteomes" id="UP000005867">
    <property type="component" value="Chromosome"/>
</dbReference>
<evidence type="ECO:0000256" key="3">
    <source>
        <dbReference type="ARBA" id="ARBA00022490"/>
    </source>
</evidence>
<evidence type="ECO:0000256" key="1">
    <source>
        <dbReference type="ARBA" id="ARBA00001835"/>
    </source>
</evidence>
<dbReference type="HOGENOM" id="CLU_047631_1_1_2"/>
<keyword evidence="7" id="KW-0234">DNA repair</keyword>
<keyword evidence="7" id="KW-0479">Metal-binding</keyword>
<evidence type="ECO:0000313" key="9">
    <source>
        <dbReference type="Proteomes" id="UP000005867"/>
    </source>
</evidence>
<name>G7VB90_9CREN</name>
<keyword evidence="7" id="KW-0227">DNA damage</keyword>
<organism evidence="8 9">
    <name type="scientific">Pyrobaculum ferrireducens</name>
    <dbReference type="NCBI Taxonomy" id="1104324"/>
    <lineage>
        <taxon>Archaea</taxon>
        <taxon>Thermoproteota</taxon>
        <taxon>Thermoprotei</taxon>
        <taxon>Thermoproteales</taxon>
        <taxon>Thermoproteaceae</taxon>
        <taxon>Pyrobaculum</taxon>
    </lineage>
</organism>
<feature type="binding site" evidence="7">
    <location>
        <position position="100"/>
    </location>
    <ligand>
        <name>Mg(2+)</name>
        <dbReference type="ChEBI" id="CHEBI:18420"/>
    </ligand>
</feature>
<keyword evidence="9" id="KW-1185">Reference proteome</keyword>
<comment type="function">
    <text evidence="7">DNA repair enzyme involved in the repair of deaminated bases. Selectively cleaves double-stranded DNA at the second phosphodiester bond 3' to a deoxyinosine leaving behind the intact lesion on the nicked DNA.</text>
</comment>
<dbReference type="CDD" id="cd06559">
    <property type="entry name" value="Endonuclease_V"/>
    <property type="match status" value="1"/>
</dbReference>
<dbReference type="InterPro" id="IPR007581">
    <property type="entry name" value="Endonuclease-V"/>
</dbReference>
<keyword evidence="6 7" id="KW-0378">Hydrolase</keyword>
<gene>
    <name evidence="7" type="primary">nfi</name>
    <name evidence="8" type="ORF">P186_2195</name>
</gene>
<evidence type="ECO:0000256" key="4">
    <source>
        <dbReference type="ARBA" id="ARBA00022722"/>
    </source>
</evidence>
<dbReference type="Gene3D" id="3.30.2170.10">
    <property type="entry name" value="archaeoglobus fulgidus dsm 4304 superfamily"/>
    <property type="match status" value="1"/>
</dbReference>
<dbReference type="PANTHER" id="PTHR28511">
    <property type="entry name" value="ENDONUCLEASE V"/>
    <property type="match status" value="1"/>
</dbReference>
<evidence type="ECO:0000256" key="2">
    <source>
        <dbReference type="ARBA" id="ARBA00004496"/>
    </source>
</evidence>
<dbReference type="RefSeq" id="WP_014289412.1">
    <property type="nucleotide sequence ID" value="NC_016645.1"/>
</dbReference>
<comment type="subcellular location">
    <subcellularLocation>
        <location evidence="2 7">Cytoplasm</location>
    </subcellularLocation>
</comment>
<dbReference type="PANTHER" id="PTHR28511:SF1">
    <property type="entry name" value="ENDONUCLEASE V"/>
    <property type="match status" value="1"/>
</dbReference>
<dbReference type="GO" id="GO:0016891">
    <property type="term" value="F:RNA endonuclease activity producing 5'-phosphomonoesters, hydrolytic mechanism"/>
    <property type="evidence" value="ECO:0007669"/>
    <property type="project" value="TreeGrafter"/>
</dbReference>
<sequence length="218" mass="23338">MPLNIEAARRVQERLAGRVVFLPLPPVEIVAGLDVAYVGDTALGAAVAVRMADLSLADRACSVTKSVVPYVPTFLAFRELTPMLRAYMKLRAKPDVILVDGHGVAHPRRFGIASHLGVVLGKPTIGVAKSRLYGVEKGDVVVDPETGEVLAKVVNCGGKRYVSVGSHATLSDAVRLVEDLCRGGDIYPLKAAHDLTQVMKKAWRRGALSHDEHGDSCP</sequence>
<dbReference type="HAMAP" id="MF_00801">
    <property type="entry name" value="Endonuclease_5"/>
    <property type="match status" value="1"/>
</dbReference>
<feature type="binding site" evidence="7">
    <location>
        <position position="34"/>
    </location>
    <ligand>
        <name>Mg(2+)</name>
        <dbReference type="ChEBI" id="CHEBI:18420"/>
    </ligand>
</feature>
<evidence type="ECO:0000256" key="6">
    <source>
        <dbReference type="ARBA" id="ARBA00022801"/>
    </source>
</evidence>
<evidence type="ECO:0000313" key="8">
    <source>
        <dbReference type="EMBL" id="AET33587.1"/>
    </source>
</evidence>
<evidence type="ECO:0000256" key="7">
    <source>
        <dbReference type="HAMAP-Rule" id="MF_00801"/>
    </source>
</evidence>
<dbReference type="EC" id="3.1.21.7" evidence="7"/>
<comment type="similarity">
    <text evidence="7">Belongs to the endonuclease V family.</text>
</comment>
<feature type="site" description="Interaction with target DNA" evidence="7">
    <location>
        <position position="70"/>
    </location>
</feature>